<organism evidence="2 3">
    <name type="scientific">Acanthoscelides obtectus</name>
    <name type="common">Bean weevil</name>
    <name type="synonym">Bruchus obtectus</name>
    <dbReference type="NCBI Taxonomy" id="200917"/>
    <lineage>
        <taxon>Eukaryota</taxon>
        <taxon>Metazoa</taxon>
        <taxon>Ecdysozoa</taxon>
        <taxon>Arthropoda</taxon>
        <taxon>Hexapoda</taxon>
        <taxon>Insecta</taxon>
        <taxon>Pterygota</taxon>
        <taxon>Neoptera</taxon>
        <taxon>Endopterygota</taxon>
        <taxon>Coleoptera</taxon>
        <taxon>Polyphaga</taxon>
        <taxon>Cucujiformia</taxon>
        <taxon>Chrysomeloidea</taxon>
        <taxon>Chrysomelidae</taxon>
        <taxon>Bruchinae</taxon>
        <taxon>Bruchini</taxon>
        <taxon>Acanthoscelides</taxon>
    </lineage>
</organism>
<reference evidence="2" key="1">
    <citation type="submission" date="2022-03" db="EMBL/GenBank/DDBJ databases">
        <authorList>
            <person name="Sayadi A."/>
        </authorList>
    </citation>
    <scope>NUCLEOTIDE SEQUENCE</scope>
</reference>
<dbReference type="Proteomes" id="UP001152888">
    <property type="component" value="Unassembled WGS sequence"/>
</dbReference>
<comment type="caution">
    <text evidence="2">The sequence shown here is derived from an EMBL/GenBank/DDBJ whole genome shotgun (WGS) entry which is preliminary data.</text>
</comment>
<keyword evidence="3" id="KW-1185">Reference proteome</keyword>
<protein>
    <submittedName>
        <fullName evidence="2">Uncharacterized protein</fullName>
    </submittedName>
</protein>
<dbReference type="EMBL" id="CAKOFQ010008947">
    <property type="protein sequence ID" value="CAH2016570.1"/>
    <property type="molecule type" value="Genomic_DNA"/>
</dbReference>
<evidence type="ECO:0000313" key="2">
    <source>
        <dbReference type="EMBL" id="CAH2016570.1"/>
    </source>
</evidence>
<accession>A0A9P0QBH3</accession>
<evidence type="ECO:0000256" key="1">
    <source>
        <dbReference type="SAM" id="Phobius"/>
    </source>
</evidence>
<proteinExistence type="predicted"/>
<sequence length="89" mass="10361">MLSVSSNPNNFIKKNIKYTLTTNTLTVAGSFGLFDKHFKACWYLFVYVYLPFRVPLSFLSGFGVERSFRCFRHKPGDRIELFKTELLVP</sequence>
<feature type="transmembrane region" description="Helical" evidence="1">
    <location>
        <begin position="42"/>
        <end position="64"/>
    </location>
</feature>
<keyword evidence="1" id="KW-0812">Transmembrane</keyword>
<name>A0A9P0QBH3_ACAOB</name>
<keyword evidence="1" id="KW-0472">Membrane</keyword>
<evidence type="ECO:0000313" key="3">
    <source>
        <dbReference type="Proteomes" id="UP001152888"/>
    </source>
</evidence>
<gene>
    <name evidence="2" type="ORF">ACAOBT_LOCUS35459</name>
</gene>
<keyword evidence="1" id="KW-1133">Transmembrane helix</keyword>
<dbReference type="AlphaFoldDB" id="A0A9P0QBH3"/>